<dbReference type="InterPro" id="IPR017850">
    <property type="entry name" value="Alkaline_phosphatase_core_sf"/>
</dbReference>
<gene>
    <name evidence="1" type="ORF">PXEA_LOCUS11658</name>
</gene>
<name>A0A3S5BTX0_9PLAT</name>
<dbReference type="PANTHER" id="PTHR10974:SF1">
    <property type="entry name" value="FI08016P-RELATED"/>
    <property type="match status" value="1"/>
</dbReference>
<dbReference type="AlphaFoldDB" id="A0A3S5BTX0"/>
<comment type="caution">
    <text evidence="1">The sequence shown here is derived from an EMBL/GenBank/DDBJ whole genome shotgun (WGS) entry which is preliminary data.</text>
</comment>
<dbReference type="Gene3D" id="3.40.720.10">
    <property type="entry name" value="Alkaline Phosphatase, subunit A"/>
    <property type="match status" value="1"/>
</dbReference>
<dbReference type="Proteomes" id="UP000784294">
    <property type="component" value="Unassembled WGS sequence"/>
</dbReference>
<reference evidence="1" key="1">
    <citation type="submission" date="2018-11" db="EMBL/GenBank/DDBJ databases">
        <authorList>
            <consortium name="Pathogen Informatics"/>
        </authorList>
    </citation>
    <scope>NUCLEOTIDE SEQUENCE</scope>
</reference>
<evidence type="ECO:0008006" key="3">
    <source>
        <dbReference type="Google" id="ProtNLM"/>
    </source>
</evidence>
<dbReference type="SUPFAM" id="SSF53649">
    <property type="entry name" value="Alkaline phosphatase-like"/>
    <property type="match status" value="1"/>
</dbReference>
<dbReference type="PANTHER" id="PTHR10974">
    <property type="entry name" value="FI08016P-RELATED"/>
    <property type="match status" value="1"/>
</dbReference>
<keyword evidence="2" id="KW-1185">Reference proteome</keyword>
<organism evidence="1 2">
    <name type="scientific">Protopolystoma xenopodis</name>
    <dbReference type="NCBI Taxonomy" id="117903"/>
    <lineage>
        <taxon>Eukaryota</taxon>
        <taxon>Metazoa</taxon>
        <taxon>Spiralia</taxon>
        <taxon>Lophotrochozoa</taxon>
        <taxon>Platyhelminthes</taxon>
        <taxon>Monogenea</taxon>
        <taxon>Polyopisthocotylea</taxon>
        <taxon>Polystomatidea</taxon>
        <taxon>Polystomatidae</taxon>
        <taxon>Protopolystoma</taxon>
    </lineage>
</organism>
<accession>A0A3S5BTX0</accession>
<protein>
    <recommendedName>
        <fullName evidence="3">Sulfatase N-terminal domain-containing protein</fullName>
    </recommendedName>
</protein>
<sequence>MAKYKPKSIECNNSLVPPIYVGEKQWPKELLANKHCSITPFQWVNDFAVDVNETQSKSFHFDATGSLNEDNLFTSFNKLPNWLADFYMVVCSDSNTSNMTFKFYYLTIYMNASRIAQINAVRKTHRSDQPNFYLLGIDSVSHAAFEYVMPETNNFIKNVMNSTIFNLYNVVADGTTSNLLALLTGRIEEEFHETRRGYANSDTVDEFNWIWQELEKKLGYASLYSEDMPSFGTFQYRLLGFRNIPTTHYLRPFLLKAKEYNWACLGRDLEHKILLYWTEVFVEKYSKYVGLSRIPWFAFTFLSEISHETNPSIKVYMDNDVANNLRNLYNRKLSVEGLDNTILLLFADHGSRFSRYKGGIQVCILWLNIPQCFAY</sequence>
<dbReference type="CDD" id="cd16021">
    <property type="entry name" value="ALP_like"/>
    <property type="match status" value="1"/>
</dbReference>
<dbReference type="EMBL" id="CAAALY010036047">
    <property type="protein sequence ID" value="VEL18218.1"/>
    <property type="molecule type" value="Genomic_DNA"/>
</dbReference>
<dbReference type="Pfam" id="PF02995">
    <property type="entry name" value="DUF229"/>
    <property type="match status" value="1"/>
</dbReference>
<dbReference type="GO" id="GO:0005615">
    <property type="term" value="C:extracellular space"/>
    <property type="evidence" value="ECO:0007669"/>
    <property type="project" value="TreeGrafter"/>
</dbReference>
<evidence type="ECO:0000313" key="2">
    <source>
        <dbReference type="Proteomes" id="UP000784294"/>
    </source>
</evidence>
<dbReference type="OrthoDB" id="413313at2759"/>
<proteinExistence type="predicted"/>
<dbReference type="InterPro" id="IPR004245">
    <property type="entry name" value="DUF229"/>
</dbReference>
<evidence type="ECO:0000313" key="1">
    <source>
        <dbReference type="EMBL" id="VEL18218.1"/>
    </source>
</evidence>